<feature type="domain" description="NuBaID C-terminal" evidence="8">
    <location>
        <begin position="311"/>
        <end position="421"/>
    </location>
</feature>
<organism evidence="9 10">
    <name type="scientific">Pyricularia oryzae</name>
    <name type="common">Rice blast fungus</name>
    <name type="synonym">Magnaporthe oryzae</name>
    <dbReference type="NCBI Taxonomy" id="318829"/>
    <lineage>
        <taxon>Eukaryota</taxon>
        <taxon>Fungi</taxon>
        <taxon>Dikarya</taxon>
        <taxon>Ascomycota</taxon>
        <taxon>Pezizomycotina</taxon>
        <taxon>Sordariomycetes</taxon>
        <taxon>Sordariomycetidae</taxon>
        <taxon>Magnaporthales</taxon>
        <taxon>Pyriculariaceae</taxon>
        <taxon>Pyricularia</taxon>
    </lineage>
</organism>
<evidence type="ECO:0000256" key="1">
    <source>
        <dbReference type="ARBA" id="ARBA00004123"/>
    </source>
</evidence>
<protein>
    <submittedName>
        <fullName evidence="9">Uncharacterized protein</fullName>
    </submittedName>
</protein>
<dbReference type="InterPro" id="IPR012935">
    <property type="entry name" value="NuBaID_N"/>
</dbReference>
<keyword evidence="2" id="KW-0479">Metal-binding</keyword>
<feature type="compositionally biased region" description="Polar residues" evidence="6">
    <location>
        <begin position="46"/>
        <end position="64"/>
    </location>
</feature>
<reference evidence="9 10" key="1">
    <citation type="journal article" date="2019" name="Mol. Biol. Evol.">
        <title>Blast fungal genomes show frequent chromosomal changes, gene gains and losses, and effector gene turnover.</title>
        <authorList>
            <person name="Gomez Luciano L.B."/>
            <person name="Jason Tsai I."/>
            <person name="Chuma I."/>
            <person name="Tosa Y."/>
            <person name="Chen Y.H."/>
            <person name="Li J.Y."/>
            <person name="Li M.Y."/>
            <person name="Jade Lu M.Y."/>
            <person name="Nakayashiki H."/>
            <person name="Li W.H."/>
        </authorList>
    </citation>
    <scope>NUCLEOTIDE SEQUENCE [LARGE SCALE GENOMIC DNA]</scope>
    <source>
        <strain evidence="9">MZ5-1-6</strain>
    </source>
</reference>
<feature type="compositionally biased region" description="Polar residues" evidence="6">
    <location>
        <begin position="78"/>
        <end position="88"/>
    </location>
</feature>
<feature type="region of interest" description="Disordered" evidence="6">
    <location>
        <begin position="1"/>
        <end position="93"/>
    </location>
</feature>
<dbReference type="InterPro" id="IPR013909">
    <property type="entry name" value="NuBaID_C"/>
</dbReference>
<evidence type="ECO:0000313" key="9">
    <source>
        <dbReference type="EMBL" id="QBZ64393.1"/>
    </source>
</evidence>
<evidence type="ECO:0000313" key="10">
    <source>
        <dbReference type="Proteomes" id="UP000294847"/>
    </source>
</evidence>
<feature type="compositionally biased region" description="Low complexity" evidence="6">
    <location>
        <begin position="389"/>
        <end position="406"/>
    </location>
</feature>
<dbReference type="AlphaFoldDB" id="A0A4P7NPR9"/>
<proteinExistence type="predicted"/>
<dbReference type="Pfam" id="PF07967">
    <property type="entry name" value="zf-C3HC"/>
    <property type="match status" value="1"/>
</dbReference>
<keyword evidence="4" id="KW-0862">Zinc</keyword>
<dbReference type="PANTHER" id="PTHR15835">
    <property type="entry name" value="NUCLEAR-INTERACTING PARTNER OF ALK"/>
    <property type="match status" value="1"/>
</dbReference>
<keyword evidence="5" id="KW-0539">Nucleus</keyword>
<gene>
    <name evidence="9" type="ORF">PoMZ_06090</name>
</gene>
<feature type="domain" description="C3HC-type" evidence="7">
    <location>
        <begin position="133"/>
        <end position="271"/>
    </location>
</feature>
<evidence type="ECO:0000256" key="4">
    <source>
        <dbReference type="ARBA" id="ARBA00022833"/>
    </source>
</evidence>
<evidence type="ECO:0000259" key="7">
    <source>
        <dbReference type="Pfam" id="PF07967"/>
    </source>
</evidence>
<feature type="compositionally biased region" description="Low complexity" evidence="6">
    <location>
        <begin position="33"/>
        <end position="45"/>
    </location>
</feature>
<comment type="subcellular location">
    <subcellularLocation>
        <location evidence="1">Nucleus</location>
    </subcellularLocation>
</comment>
<sequence length="534" mass="58840">MNATKRKFNALLQGIGARPSSPSSNETNTRPVASTSPSASHTSTTINNSASDPDQSMPFSSSNKIDLLKRRRVGAPDSSPTADCTSSLGRAPTITAPGLPTVLLRRTPGGKTNIRNGPIAQDKTPLTIPRYCPGDRDQLIKRLATFQELTDWTPKPDRVNEVEWAKKGWVCMGKERLRCTLCNKEMVVKLNRKEVEGKEVPVLVASEIEDALVEKYAELMVTAHQEDCLWRERGCDDQLIRLPLANPAVALEALRKRYDELSARKDFLPYEFNLRLPEKLDLDAILHNLPPTFFSDPPPPATQPTVPNRSALALAMIGWQGLENPKIGAVPNSASCHTCLRRLGLWMFKSKEVDQTTGAILVPAMMDHLDPLREHRDFCPWKNGHAQRSTGAGTSSKSKTGQSPSPAGWEVMVQVIKNDAYLRNRSTNRLFGHKGSKSVGGQPATAEKTPTQPTTPVRPTTSGHHVGDSTRDNGDEDEDEATRDAKDKERWARLRRVKSLFDPKGKHKLKRSQSRPGTGHGSTPKPDTSNEQAG</sequence>
<evidence type="ECO:0000256" key="5">
    <source>
        <dbReference type="ARBA" id="ARBA00023242"/>
    </source>
</evidence>
<dbReference type="Proteomes" id="UP000294847">
    <property type="component" value="Chromosome 6"/>
</dbReference>
<feature type="compositionally biased region" description="Low complexity" evidence="6">
    <location>
        <begin position="449"/>
        <end position="461"/>
    </location>
</feature>
<feature type="compositionally biased region" description="Polar residues" evidence="6">
    <location>
        <begin position="20"/>
        <end position="32"/>
    </location>
</feature>
<dbReference type="GO" id="GO:0005634">
    <property type="term" value="C:nucleus"/>
    <property type="evidence" value="ECO:0007669"/>
    <property type="project" value="UniProtKB-SubCell"/>
</dbReference>
<feature type="region of interest" description="Disordered" evidence="6">
    <location>
        <begin position="427"/>
        <end position="534"/>
    </location>
</feature>
<feature type="region of interest" description="Disordered" evidence="6">
    <location>
        <begin position="380"/>
        <end position="408"/>
    </location>
</feature>
<dbReference type="Pfam" id="PF08600">
    <property type="entry name" value="NuBaID_C"/>
    <property type="match status" value="1"/>
</dbReference>
<evidence type="ECO:0000256" key="3">
    <source>
        <dbReference type="ARBA" id="ARBA00022771"/>
    </source>
</evidence>
<dbReference type="VEuPathDB" id="FungiDB:M_BR32_EuGene_00126441"/>
<dbReference type="GO" id="GO:0008270">
    <property type="term" value="F:zinc ion binding"/>
    <property type="evidence" value="ECO:0007669"/>
    <property type="project" value="UniProtKB-KW"/>
</dbReference>
<dbReference type="PANTHER" id="PTHR15835:SF6">
    <property type="entry name" value="ZINC FINGER C3HC-TYPE PROTEIN 1"/>
    <property type="match status" value="1"/>
</dbReference>
<dbReference type="EMBL" id="CP034209">
    <property type="protein sequence ID" value="QBZ64393.1"/>
    <property type="molecule type" value="Genomic_DNA"/>
</dbReference>
<evidence type="ECO:0000259" key="8">
    <source>
        <dbReference type="Pfam" id="PF08600"/>
    </source>
</evidence>
<evidence type="ECO:0000256" key="6">
    <source>
        <dbReference type="SAM" id="MobiDB-lite"/>
    </source>
</evidence>
<evidence type="ECO:0000256" key="2">
    <source>
        <dbReference type="ARBA" id="ARBA00022723"/>
    </source>
</evidence>
<name>A0A4P7NPR9_PYROR</name>
<feature type="compositionally biased region" description="Basic and acidic residues" evidence="6">
    <location>
        <begin position="482"/>
        <end position="492"/>
    </location>
</feature>
<keyword evidence="3" id="KW-0863">Zinc-finger</keyword>
<accession>A0A4P7NPR9</accession>
<feature type="compositionally biased region" description="Polar residues" evidence="6">
    <location>
        <begin position="525"/>
        <end position="534"/>
    </location>
</feature>